<protein>
    <submittedName>
        <fullName evidence="4">Response regulator</fullName>
    </submittedName>
</protein>
<sequence length="389" mass="41496">MSYELSRRGETLPTDALSVLVVDDEPTVLDTLSHQLGTEYHVSTAIDAASALAWLEENGPPATVISDLRMPGMDGIELLGEIRHHYPLTSRILHTAQADLTSALAAINAGHVLHMLCKPCSPRELRGSVREAVQYHQMKVAEREVLDETLRTSLQALFGCLQLASPAAFARAGRIRDLVGLICRQLDLGSAWEIEVAAMASQLGAVTVPPSVLAKAEQGEPLSDHEQQMIDAIPGVAVRLLADIPRLDVVVDIVAGLQGNPATSPVSPIVRLAVQVLRAAITYESYLKQGVATDSILSVLSGDDFDPGIVDALRTVRNGSAADAAVRAYRVSDMVVGMRIAEDVLGVNGPVLIGHGMLVTEMLLARLTNFARMGQLVEPILVTLPGGAR</sequence>
<dbReference type="PANTHER" id="PTHR44591">
    <property type="entry name" value="STRESS RESPONSE REGULATOR PROTEIN 1"/>
    <property type="match status" value="1"/>
</dbReference>
<organism evidence="4 5">
    <name type="scientific">Luedemannella flava</name>
    <dbReference type="NCBI Taxonomy" id="349316"/>
    <lineage>
        <taxon>Bacteria</taxon>
        <taxon>Bacillati</taxon>
        <taxon>Actinomycetota</taxon>
        <taxon>Actinomycetes</taxon>
        <taxon>Micromonosporales</taxon>
        <taxon>Micromonosporaceae</taxon>
        <taxon>Luedemannella</taxon>
    </lineage>
</organism>
<evidence type="ECO:0000313" key="4">
    <source>
        <dbReference type="EMBL" id="GAA1819804.1"/>
    </source>
</evidence>
<feature type="modified residue" description="4-aspartylphosphate" evidence="2">
    <location>
        <position position="67"/>
    </location>
</feature>
<comment type="caution">
    <text evidence="4">The sequence shown here is derived from an EMBL/GenBank/DDBJ whole genome shotgun (WGS) entry which is preliminary data.</text>
</comment>
<name>A0ABP4YQ79_9ACTN</name>
<evidence type="ECO:0000313" key="5">
    <source>
        <dbReference type="Proteomes" id="UP001500218"/>
    </source>
</evidence>
<evidence type="ECO:0000256" key="2">
    <source>
        <dbReference type="PROSITE-ProRule" id="PRU00169"/>
    </source>
</evidence>
<keyword evidence="1 2" id="KW-0597">Phosphoprotein</keyword>
<feature type="domain" description="Response regulatory" evidence="3">
    <location>
        <begin position="18"/>
        <end position="133"/>
    </location>
</feature>
<proteinExistence type="predicted"/>
<dbReference type="Gene3D" id="1.10.3210.10">
    <property type="entry name" value="Hypothetical protein af1432"/>
    <property type="match status" value="1"/>
</dbReference>
<dbReference type="PROSITE" id="PS50110">
    <property type="entry name" value="RESPONSE_REGULATORY"/>
    <property type="match status" value="1"/>
</dbReference>
<dbReference type="Proteomes" id="UP001500218">
    <property type="component" value="Unassembled WGS sequence"/>
</dbReference>
<dbReference type="Pfam" id="PF00072">
    <property type="entry name" value="Response_reg"/>
    <property type="match status" value="1"/>
</dbReference>
<dbReference type="InterPro" id="IPR001789">
    <property type="entry name" value="Sig_transdc_resp-reg_receiver"/>
</dbReference>
<dbReference type="Gene3D" id="3.40.50.2300">
    <property type="match status" value="1"/>
</dbReference>
<dbReference type="EMBL" id="BAAALT010000166">
    <property type="protein sequence ID" value="GAA1819804.1"/>
    <property type="molecule type" value="Genomic_DNA"/>
</dbReference>
<keyword evidence="5" id="KW-1185">Reference proteome</keyword>
<dbReference type="Pfam" id="PF13487">
    <property type="entry name" value="HD_5"/>
    <property type="match status" value="1"/>
</dbReference>
<reference evidence="5" key="1">
    <citation type="journal article" date="2019" name="Int. J. Syst. Evol. Microbiol.">
        <title>The Global Catalogue of Microorganisms (GCM) 10K type strain sequencing project: providing services to taxonomists for standard genome sequencing and annotation.</title>
        <authorList>
            <consortium name="The Broad Institute Genomics Platform"/>
            <consortium name="The Broad Institute Genome Sequencing Center for Infectious Disease"/>
            <person name="Wu L."/>
            <person name="Ma J."/>
        </authorList>
    </citation>
    <scope>NUCLEOTIDE SEQUENCE [LARGE SCALE GENOMIC DNA]</scope>
    <source>
        <strain evidence="5">JCM 13250</strain>
    </source>
</reference>
<dbReference type="InterPro" id="IPR011006">
    <property type="entry name" value="CheY-like_superfamily"/>
</dbReference>
<accession>A0ABP4YQ79</accession>
<evidence type="ECO:0000259" key="3">
    <source>
        <dbReference type="PROSITE" id="PS50110"/>
    </source>
</evidence>
<dbReference type="SMART" id="SM00448">
    <property type="entry name" value="REC"/>
    <property type="match status" value="1"/>
</dbReference>
<dbReference type="PANTHER" id="PTHR44591:SF19">
    <property type="entry name" value="TWO-COMPONENT RESPONSE REGULATOR-RELATED"/>
    <property type="match status" value="1"/>
</dbReference>
<gene>
    <name evidence="4" type="ORF">GCM10009682_45360</name>
</gene>
<evidence type="ECO:0000256" key="1">
    <source>
        <dbReference type="ARBA" id="ARBA00022553"/>
    </source>
</evidence>
<dbReference type="InterPro" id="IPR050595">
    <property type="entry name" value="Bact_response_regulator"/>
</dbReference>
<dbReference type="RefSeq" id="WP_344135886.1">
    <property type="nucleotide sequence ID" value="NZ_BAAALT010000166.1"/>
</dbReference>
<dbReference type="SUPFAM" id="SSF52172">
    <property type="entry name" value="CheY-like"/>
    <property type="match status" value="1"/>
</dbReference>